<evidence type="ECO:0000256" key="1">
    <source>
        <dbReference type="ARBA" id="ARBA00004141"/>
    </source>
</evidence>
<evidence type="ECO:0000256" key="5">
    <source>
        <dbReference type="ARBA" id="ARBA00023136"/>
    </source>
</evidence>
<dbReference type="GO" id="GO:0016020">
    <property type="term" value="C:membrane"/>
    <property type="evidence" value="ECO:0007669"/>
    <property type="project" value="UniProtKB-SubCell"/>
</dbReference>
<dbReference type="RefSeq" id="WP_146504715.1">
    <property type="nucleotide sequence ID" value="NZ_SJPG01000001.1"/>
</dbReference>
<dbReference type="InterPro" id="IPR004813">
    <property type="entry name" value="OPT"/>
</dbReference>
<feature type="transmembrane region" description="Helical" evidence="6">
    <location>
        <begin position="530"/>
        <end position="555"/>
    </location>
</feature>
<evidence type="ECO:0000313" key="7">
    <source>
        <dbReference type="EMBL" id="TWT62912.1"/>
    </source>
</evidence>
<accession>A0A5C5XMF0</accession>
<feature type="transmembrane region" description="Helical" evidence="6">
    <location>
        <begin position="117"/>
        <end position="138"/>
    </location>
</feature>
<dbReference type="EMBL" id="SJPG01000001">
    <property type="protein sequence ID" value="TWT62912.1"/>
    <property type="molecule type" value="Genomic_DNA"/>
</dbReference>
<organism evidence="7 8">
    <name type="scientific">Rubinisphaera italica</name>
    <dbReference type="NCBI Taxonomy" id="2527969"/>
    <lineage>
        <taxon>Bacteria</taxon>
        <taxon>Pseudomonadati</taxon>
        <taxon>Planctomycetota</taxon>
        <taxon>Planctomycetia</taxon>
        <taxon>Planctomycetales</taxon>
        <taxon>Planctomycetaceae</taxon>
        <taxon>Rubinisphaera</taxon>
    </lineage>
</organism>
<feature type="transmembrane region" description="Helical" evidence="6">
    <location>
        <begin position="575"/>
        <end position="596"/>
    </location>
</feature>
<protein>
    <submittedName>
        <fullName evidence="7">OPT oligopeptide transporter protein</fullName>
    </submittedName>
</protein>
<evidence type="ECO:0000256" key="4">
    <source>
        <dbReference type="ARBA" id="ARBA00022989"/>
    </source>
</evidence>
<feature type="transmembrane region" description="Helical" evidence="6">
    <location>
        <begin position="354"/>
        <end position="372"/>
    </location>
</feature>
<proteinExistence type="predicted"/>
<comment type="caution">
    <text evidence="7">The sequence shown here is derived from an EMBL/GenBank/DDBJ whole genome shotgun (WGS) entry which is preliminary data.</text>
</comment>
<keyword evidence="4 6" id="KW-1133">Transmembrane helix</keyword>
<dbReference type="AlphaFoldDB" id="A0A5C5XMF0"/>
<evidence type="ECO:0000256" key="2">
    <source>
        <dbReference type="ARBA" id="ARBA00022448"/>
    </source>
</evidence>
<feature type="transmembrane region" description="Helical" evidence="6">
    <location>
        <begin position="26"/>
        <end position="48"/>
    </location>
</feature>
<keyword evidence="3 6" id="KW-0812">Transmembrane</keyword>
<feature type="transmembrane region" description="Helical" evidence="6">
    <location>
        <begin position="94"/>
        <end position="111"/>
    </location>
</feature>
<comment type="subcellular location">
    <subcellularLocation>
        <location evidence="1">Membrane</location>
        <topology evidence="1">Multi-pass membrane protein</topology>
    </subcellularLocation>
</comment>
<sequence>MADVEIEIEEQESEQLYFPEPSERQLTARAVIVGCLVGSIVSCTNIYIGLKIGWAFGASIISAVLGFSIFSLLNRKLSVLETNIAQTSGSAAGYMSSAAGLLAPIPAMMLLGYNFSWYALMMWSVSVAFLGVFFAVPLRRQVIDVDKLRFPTGTATAETILAMYGDAADALAKARVLVIAGICAGLFTLAYHFVPELEQPPIHEWEWVPGVAYLAVAAAWGFKVYLGPSLLGAGFLIGPRVVLSLVGGAILGWGSLGPYCQSMEWAPGPIMAYENGPRGWLLWPGVALMVSEALGSLAFSWKTFVNAFTMPVAKSLDEEQTVSGHIPNSWWIGGLIGGSILAIIITQFVFDIPWYLTLIAIPVSFILSIVAVRSAGETDINPIGGMGKVTQLIFGGIAPGSISTNLMAAAITSAGASQAADMMQDLKTGKMLGAAPRKQFIAQLCGICVGILFAVPVYFIFTKAYELGSEQLPAPAAMAWKAMAVILNEGFGALPPFAEESIIIAGIIGLAIAGLRQIKSIANFVPSGLAMGIAFIVPAYYSLVMFYGLVVWLIWKAIAPAAAQKYNFALASGLIAGEGLMGIVNAGLTIVGIHAFGDIQLRIRELLQYLGLQ</sequence>
<dbReference type="PANTHER" id="PTHR31645">
    <property type="entry name" value="OLIGOPEPTIDE TRANSPORTER YGL114W-RELATED"/>
    <property type="match status" value="1"/>
</dbReference>
<keyword evidence="8" id="KW-1185">Reference proteome</keyword>
<evidence type="ECO:0000313" key="8">
    <source>
        <dbReference type="Proteomes" id="UP000316095"/>
    </source>
</evidence>
<feature type="transmembrane region" description="Helical" evidence="6">
    <location>
        <begin position="330"/>
        <end position="348"/>
    </location>
</feature>
<keyword evidence="2" id="KW-0813">Transport</keyword>
<feature type="transmembrane region" description="Helical" evidence="6">
    <location>
        <begin position="54"/>
        <end position="73"/>
    </location>
</feature>
<feature type="transmembrane region" description="Helical" evidence="6">
    <location>
        <begin position="501"/>
        <end position="518"/>
    </location>
</feature>
<feature type="transmembrane region" description="Helical" evidence="6">
    <location>
        <begin position="440"/>
        <end position="461"/>
    </location>
</feature>
<dbReference type="GO" id="GO:0035673">
    <property type="term" value="F:oligopeptide transmembrane transporter activity"/>
    <property type="evidence" value="ECO:0007669"/>
    <property type="project" value="InterPro"/>
</dbReference>
<dbReference type="OrthoDB" id="9809340at2"/>
<feature type="transmembrane region" description="Helical" evidence="6">
    <location>
        <begin position="207"/>
        <end position="226"/>
    </location>
</feature>
<dbReference type="InterPro" id="IPR045035">
    <property type="entry name" value="YSL-like"/>
</dbReference>
<feature type="transmembrane region" description="Helical" evidence="6">
    <location>
        <begin position="233"/>
        <end position="256"/>
    </location>
</feature>
<dbReference type="NCBIfam" id="TIGR00728">
    <property type="entry name" value="OPT_sfam"/>
    <property type="match status" value="1"/>
</dbReference>
<reference evidence="7 8" key="1">
    <citation type="submission" date="2019-02" db="EMBL/GenBank/DDBJ databases">
        <title>Deep-cultivation of Planctomycetes and their phenomic and genomic characterization uncovers novel biology.</title>
        <authorList>
            <person name="Wiegand S."/>
            <person name="Jogler M."/>
            <person name="Boedeker C."/>
            <person name="Pinto D."/>
            <person name="Vollmers J."/>
            <person name="Rivas-Marin E."/>
            <person name="Kohn T."/>
            <person name="Peeters S.H."/>
            <person name="Heuer A."/>
            <person name="Rast P."/>
            <person name="Oberbeckmann S."/>
            <person name="Bunk B."/>
            <person name="Jeske O."/>
            <person name="Meyerdierks A."/>
            <person name="Storesund J.E."/>
            <person name="Kallscheuer N."/>
            <person name="Luecker S."/>
            <person name="Lage O.M."/>
            <person name="Pohl T."/>
            <person name="Merkel B.J."/>
            <person name="Hornburger P."/>
            <person name="Mueller R.-W."/>
            <person name="Bruemmer F."/>
            <person name="Labrenz M."/>
            <person name="Spormann A.M."/>
            <person name="Op Den Camp H."/>
            <person name="Overmann J."/>
            <person name="Amann R."/>
            <person name="Jetten M.S.M."/>
            <person name="Mascher T."/>
            <person name="Medema M.H."/>
            <person name="Devos D.P."/>
            <person name="Kaster A.-K."/>
            <person name="Ovreas L."/>
            <person name="Rohde M."/>
            <person name="Galperin M.Y."/>
            <person name="Jogler C."/>
        </authorList>
    </citation>
    <scope>NUCLEOTIDE SEQUENCE [LARGE SCALE GENOMIC DNA]</scope>
    <source>
        <strain evidence="7 8">Pan54</strain>
    </source>
</reference>
<evidence type="ECO:0000256" key="3">
    <source>
        <dbReference type="ARBA" id="ARBA00022692"/>
    </source>
</evidence>
<feature type="transmembrane region" description="Helical" evidence="6">
    <location>
        <begin position="176"/>
        <end position="195"/>
    </location>
</feature>
<keyword evidence="5 6" id="KW-0472">Membrane</keyword>
<name>A0A5C5XMF0_9PLAN</name>
<dbReference type="Pfam" id="PF03169">
    <property type="entry name" value="OPT"/>
    <property type="match status" value="1"/>
</dbReference>
<dbReference type="Proteomes" id="UP000316095">
    <property type="component" value="Unassembled WGS sequence"/>
</dbReference>
<dbReference type="PANTHER" id="PTHR31645:SF3">
    <property type="entry name" value="OLIGOPEPTIDE TRANSPORTER"/>
    <property type="match status" value="1"/>
</dbReference>
<evidence type="ECO:0000256" key="6">
    <source>
        <dbReference type="SAM" id="Phobius"/>
    </source>
</evidence>
<feature type="transmembrane region" description="Helical" evidence="6">
    <location>
        <begin position="281"/>
        <end position="301"/>
    </location>
</feature>
<gene>
    <name evidence="7" type="ORF">Pan54_36630</name>
</gene>